<reference evidence="2" key="2">
    <citation type="submission" date="2019-07" db="EMBL/GenBank/DDBJ databases">
        <authorList>
            <person name="Yang Y."/>
            <person name="Bocs S."/>
            <person name="Baudouin L."/>
        </authorList>
    </citation>
    <scope>NUCLEOTIDE SEQUENCE</scope>
    <source>
        <tissue evidence="2">Spear leaf of Hainan Tall coconut</tissue>
    </source>
</reference>
<dbReference type="EMBL" id="CM017881">
    <property type="protein sequence ID" value="KAG1362723.1"/>
    <property type="molecule type" value="Genomic_DNA"/>
</dbReference>
<feature type="region of interest" description="Disordered" evidence="1">
    <location>
        <begin position="1"/>
        <end position="96"/>
    </location>
</feature>
<dbReference type="AlphaFoldDB" id="A0A8K0N8L3"/>
<comment type="caution">
    <text evidence="2">The sequence shown here is derived from an EMBL/GenBank/DDBJ whole genome shotgun (WGS) entry which is preliminary data.</text>
</comment>
<proteinExistence type="predicted"/>
<evidence type="ECO:0000313" key="3">
    <source>
        <dbReference type="Proteomes" id="UP000797356"/>
    </source>
</evidence>
<sequence length="150" mass="16857">MGDFNAAGHARERKDQRGRRGRRSAAMLDVRKEEDRPQHKVRKKKEIGHGTWHAEGRKSAAGGRPNMPKFRLGAGKPKGHRKGGDRMVPAGLEEARGVPTGSEELILATVPVSKHDKPPSIVTDKNIKLLFEMQKKRSFWEETYLGLEED</sequence>
<keyword evidence="3" id="KW-1185">Reference proteome</keyword>
<accession>A0A8K0N8L3</accession>
<dbReference type="Proteomes" id="UP000797356">
    <property type="component" value="Chromosome 10"/>
</dbReference>
<organism evidence="2 3">
    <name type="scientific">Cocos nucifera</name>
    <name type="common">Coconut palm</name>
    <dbReference type="NCBI Taxonomy" id="13894"/>
    <lineage>
        <taxon>Eukaryota</taxon>
        <taxon>Viridiplantae</taxon>
        <taxon>Streptophyta</taxon>
        <taxon>Embryophyta</taxon>
        <taxon>Tracheophyta</taxon>
        <taxon>Spermatophyta</taxon>
        <taxon>Magnoliopsida</taxon>
        <taxon>Liliopsida</taxon>
        <taxon>Arecaceae</taxon>
        <taxon>Arecoideae</taxon>
        <taxon>Cocoseae</taxon>
        <taxon>Attaleinae</taxon>
        <taxon>Cocos</taxon>
    </lineage>
</organism>
<evidence type="ECO:0000256" key="1">
    <source>
        <dbReference type="SAM" id="MobiDB-lite"/>
    </source>
</evidence>
<evidence type="ECO:0000313" key="2">
    <source>
        <dbReference type="EMBL" id="KAG1362723.1"/>
    </source>
</evidence>
<protein>
    <submittedName>
        <fullName evidence="2">Uncharacterized protein</fullName>
    </submittedName>
</protein>
<reference evidence="2" key="1">
    <citation type="journal article" date="2017" name="Gigascience">
        <title>The genome draft of coconut (Cocos nucifera).</title>
        <authorList>
            <person name="Xiao Y."/>
            <person name="Xu P."/>
            <person name="Fan H."/>
            <person name="Baudouin L."/>
            <person name="Xia W."/>
            <person name="Bocs S."/>
            <person name="Xu J."/>
            <person name="Li Q."/>
            <person name="Guo A."/>
            <person name="Zhou L."/>
            <person name="Li J."/>
            <person name="Wu Y."/>
            <person name="Ma Z."/>
            <person name="Armero A."/>
            <person name="Issali A.E."/>
            <person name="Liu N."/>
            <person name="Peng M."/>
            <person name="Yang Y."/>
        </authorList>
    </citation>
    <scope>NUCLEOTIDE SEQUENCE</scope>
    <source>
        <tissue evidence="2">Spear leaf of Hainan Tall coconut</tissue>
    </source>
</reference>
<name>A0A8K0N8L3_COCNU</name>
<dbReference type="OrthoDB" id="6510177at2759"/>
<gene>
    <name evidence="2" type="ORF">COCNU_10G009420</name>
</gene>
<feature type="compositionally biased region" description="Basic and acidic residues" evidence="1">
    <location>
        <begin position="29"/>
        <end position="38"/>
    </location>
</feature>